<keyword evidence="16 18" id="KW-0407">Ion channel</keyword>
<evidence type="ECO:0000256" key="14">
    <source>
        <dbReference type="ARBA" id="ARBA00023128"/>
    </source>
</evidence>
<comment type="similarity">
    <text evidence="4">Belongs to the ATPase g subunit family.</text>
</comment>
<dbReference type="AlphaFoldDB" id="A0A2A6BNM5"/>
<comment type="caution">
    <text evidence="18">Lacks conserved residue(s) required for the propagation of feature annotation.</text>
</comment>
<feature type="transmembrane region" description="Helical" evidence="18">
    <location>
        <begin position="26"/>
        <end position="43"/>
    </location>
</feature>
<sequence length="506" mass="57906">MLSFPDLSALLKGVNSDHLEDMGDRLNFYITIYLLLFFTIVTGSKQHFGQPISCMGPAEMHADPWMQYFLDFCYVGPKYLVKDHSTVTRSLSGASGVGNAGMEFYQWVPYLLILQVIIFYMPKACWQSASHNYGNGLDMETFVKGAVKNHIEYGQKRRSKVRAMANFLTDTNKIRGILGCSRDSKLYTIMKWSCALNALGQLFFMSWFIADWNINWAYELFDHLYYEKTSTESPYFPRVAFCDVSKLEMGQAHNYTFQCVLMFNFVNEKIFLFLYIWVIFLLVVNVISAMRQTLILICPPFRIWIAQFVLPPSSVLFRSLSWTPAQSSTLIPYFIHNSLGCDGIFLLEAVSNHSGRIIAREIAAELFNILVKKRHEMSARGLGFFEKIANLTGVLYRHQAAQWPRRFALLKGVYNKELAFPSSQMPAVKADAMKVLNAIQSGAYRQLTVGEALVYTAVALEITFWFFLGEMIGRRHIFGYLVPSDYVSCDTKKIVKAQKEIEARGY</sequence>
<evidence type="ECO:0000313" key="20">
    <source>
        <dbReference type="Proteomes" id="UP000005239"/>
    </source>
</evidence>
<dbReference type="InterPro" id="IPR000990">
    <property type="entry name" value="Innexin"/>
</dbReference>
<evidence type="ECO:0000256" key="15">
    <source>
        <dbReference type="ARBA" id="ARBA00023136"/>
    </source>
</evidence>
<keyword evidence="13 18" id="KW-0406">Ion transport</keyword>
<dbReference type="GO" id="GO:0005243">
    <property type="term" value="F:gap junction channel activity"/>
    <property type="evidence" value="ECO:0000318"/>
    <property type="project" value="GO_Central"/>
</dbReference>
<keyword evidence="5 18" id="KW-0813">Transport</keyword>
<feature type="transmembrane region" description="Helical" evidence="18">
    <location>
        <begin position="270"/>
        <end position="287"/>
    </location>
</feature>
<evidence type="ECO:0000256" key="8">
    <source>
        <dbReference type="ARBA" id="ARBA00022692"/>
    </source>
</evidence>
<evidence type="ECO:0000256" key="16">
    <source>
        <dbReference type="ARBA" id="ARBA00023303"/>
    </source>
</evidence>
<comment type="function">
    <text evidence="18">Structural component of the gap junctions.</text>
</comment>
<evidence type="ECO:0000256" key="10">
    <source>
        <dbReference type="ARBA" id="ARBA00022868"/>
    </source>
</evidence>
<evidence type="ECO:0000256" key="4">
    <source>
        <dbReference type="ARBA" id="ARBA00005699"/>
    </source>
</evidence>
<keyword evidence="8 18" id="KW-0812">Transmembrane</keyword>
<reference evidence="19" key="2">
    <citation type="submission" date="2022-06" db="UniProtKB">
        <authorList>
            <consortium name="EnsemblMetazoa"/>
        </authorList>
    </citation>
    <scope>IDENTIFICATION</scope>
    <source>
        <strain evidence="19">PS312</strain>
    </source>
</reference>
<dbReference type="Pfam" id="PF04718">
    <property type="entry name" value="ATP-synt_G"/>
    <property type="match status" value="1"/>
</dbReference>
<dbReference type="EnsemblMetazoa" id="PPA33486.1">
    <property type="protein sequence ID" value="PPA33486.1"/>
    <property type="gene ID" value="WBGene00206346"/>
</dbReference>
<evidence type="ECO:0000256" key="6">
    <source>
        <dbReference type="ARBA" id="ARBA00022475"/>
    </source>
</evidence>
<dbReference type="GO" id="GO:0005886">
    <property type="term" value="C:plasma membrane"/>
    <property type="evidence" value="ECO:0000318"/>
    <property type="project" value="GO_Central"/>
</dbReference>
<evidence type="ECO:0000256" key="9">
    <source>
        <dbReference type="ARBA" id="ARBA00022781"/>
    </source>
</evidence>
<reference evidence="20" key="1">
    <citation type="journal article" date="2008" name="Nat. Genet.">
        <title>The Pristionchus pacificus genome provides a unique perspective on nematode lifestyle and parasitism.</title>
        <authorList>
            <person name="Dieterich C."/>
            <person name="Clifton S.W."/>
            <person name="Schuster L.N."/>
            <person name="Chinwalla A."/>
            <person name="Delehaunty K."/>
            <person name="Dinkelacker I."/>
            <person name="Fulton L."/>
            <person name="Fulton R."/>
            <person name="Godfrey J."/>
            <person name="Minx P."/>
            <person name="Mitreva M."/>
            <person name="Roeseler W."/>
            <person name="Tian H."/>
            <person name="Witte H."/>
            <person name="Yang S.P."/>
            <person name="Wilson R.K."/>
            <person name="Sommer R.J."/>
        </authorList>
    </citation>
    <scope>NUCLEOTIDE SEQUENCE [LARGE SCALE GENOMIC DNA]</scope>
    <source>
        <strain evidence="20">PS312</strain>
    </source>
</reference>
<keyword evidence="14" id="KW-0496">Mitochondrion</keyword>
<dbReference type="InterPro" id="IPR006808">
    <property type="entry name" value="ATP_synth_F0_gsu_mt"/>
</dbReference>
<dbReference type="PRINTS" id="PR01262">
    <property type="entry name" value="INNEXIN"/>
</dbReference>
<dbReference type="Proteomes" id="UP000005239">
    <property type="component" value="Unassembled WGS sequence"/>
</dbReference>
<keyword evidence="10" id="KW-0303">Gap junction</keyword>
<keyword evidence="11" id="KW-0965">Cell junction</keyword>
<dbReference type="GO" id="GO:0031966">
    <property type="term" value="C:mitochondrial membrane"/>
    <property type="evidence" value="ECO:0007669"/>
    <property type="project" value="UniProtKB-SubCell"/>
</dbReference>
<gene>
    <name evidence="19" type="primary">WBGene00206346</name>
    <name evidence="18" type="synonym">inx</name>
</gene>
<evidence type="ECO:0000256" key="17">
    <source>
        <dbReference type="ARBA" id="ARBA00023310"/>
    </source>
</evidence>
<dbReference type="PANTHER" id="PTHR11893:SF20">
    <property type="entry name" value="INNEXIN-3"/>
    <property type="match status" value="1"/>
</dbReference>
<keyword evidence="17" id="KW-0066">ATP synthesis</keyword>
<organism evidence="19 20">
    <name type="scientific">Pristionchus pacificus</name>
    <name type="common">Parasitic nematode worm</name>
    <dbReference type="NCBI Taxonomy" id="54126"/>
    <lineage>
        <taxon>Eukaryota</taxon>
        <taxon>Metazoa</taxon>
        <taxon>Ecdysozoa</taxon>
        <taxon>Nematoda</taxon>
        <taxon>Chromadorea</taxon>
        <taxon>Rhabditida</taxon>
        <taxon>Rhabditina</taxon>
        <taxon>Diplogasteromorpha</taxon>
        <taxon>Diplogasteroidea</taxon>
        <taxon>Neodiplogasteridae</taxon>
        <taxon>Pristionchus</taxon>
    </lineage>
</organism>
<evidence type="ECO:0000256" key="5">
    <source>
        <dbReference type="ARBA" id="ARBA00022448"/>
    </source>
</evidence>
<proteinExistence type="inferred from homology"/>
<evidence type="ECO:0000256" key="13">
    <source>
        <dbReference type="ARBA" id="ARBA00023065"/>
    </source>
</evidence>
<dbReference type="GO" id="GO:0005921">
    <property type="term" value="C:gap junction"/>
    <property type="evidence" value="ECO:0000318"/>
    <property type="project" value="GO_Central"/>
</dbReference>
<dbReference type="Pfam" id="PF00876">
    <property type="entry name" value="Innexin"/>
    <property type="match status" value="1"/>
</dbReference>
<dbReference type="GO" id="GO:0015986">
    <property type="term" value="P:proton motive force-driven ATP synthesis"/>
    <property type="evidence" value="ECO:0007669"/>
    <property type="project" value="InterPro"/>
</dbReference>
<feature type="transmembrane region" description="Helical" evidence="18">
    <location>
        <begin position="192"/>
        <end position="210"/>
    </location>
</feature>
<keyword evidence="7" id="KW-0138">CF(0)</keyword>
<evidence type="ECO:0000313" key="19">
    <source>
        <dbReference type="EnsemblMetazoa" id="PPA33486.1"/>
    </source>
</evidence>
<dbReference type="GO" id="GO:0015078">
    <property type="term" value="F:proton transmembrane transporter activity"/>
    <property type="evidence" value="ECO:0007669"/>
    <property type="project" value="InterPro"/>
</dbReference>
<comment type="similarity">
    <text evidence="18">Belongs to the pannexin family.</text>
</comment>
<keyword evidence="12 18" id="KW-1133">Transmembrane helix</keyword>
<dbReference type="GO" id="GO:0045259">
    <property type="term" value="C:proton-transporting ATP synthase complex"/>
    <property type="evidence" value="ECO:0007669"/>
    <property type="project" value="UniProtKB-KW"/>
</dbReference>
<evidence type="ECO:0000256" key="7">
    <source>
        <dbReference type="ARBA" id="ARBA00022547"/>
    </source>
</evidence>
<keyword evidence="20" id="KW-1185">Reference proteome</keyword>
<evidence type="ECO:0000256" key="3">
    <source>
        <dbReference type="ARBA" id="ARBA00004651"/>
    </source>
</evidence>
<keyword evidence="15 18" id="KW-0472">Membrane</keyword>
<dbReference type="PROSITE" id="PS51013">
    <property type="entry name" value="PANNEXIN"/>
    <property type="match status" value="1"/>
</dbReference>
<accession>A0A8R1UL77</accession>
<name>A0A2A6BNM5_PRIPA</name>
<dbReference type="PANTHER" id="PTHR11893">
    <property type="entry name" value="INNEXIN"/>
    <property type="match status" value="1"/>
</dbReference>
<evidence type="ECO:0000256" key="18">
    <source>
        <dbReference type="RuleBase" id="RU010713"/>
    </source>
</evidence>
<evidence type="ECO:0000256" key="1">
    <source>
        <dbReference type="ARBA" id="ARBA00004325"/>
    </source>
</evidence>
<evidence type="ECO:0000256" key="2">
    <source>
        <dbReference type="ARBA" id="ARBA00004610"/>
    </source>
</evidence>
<accession>A0A2A6BNM5</accession>
<evidence type="ECO:0000256" key="11">
    <source>
        <dbReference type="ARBA" id="ARBA00022949"/>
    </source>
</evidence>
<keyword evidence="6" id="KW-1003">Cell membrane</keyword>
<keyword evidence="9" id="KW-0375">Hydrogen ion transport</keyword>
<protein>
    <recommendedName>
        <fullName evidence="18">Innexin</fullName>
    </recommendedName>
</protein>
<comment type="subcellular location">
    <subcellularLocation>
        <location evidence="2">Cell junction</location>
        <location evidence="2">Gap junction</location>
    </subcellularLocation>
    <subcellularLocation>
        <location evidence="3 18">Cell membrane</location>
        <topology evidence="3 18">Multi-pass membrane protein</topology>
    </subcellularLocation>
    <subcellularLocation>
        <location evidence="1">Mitochondrion membrane</location>
    </subcellularLocation>
</comment>
<evidence type="ECO:0000256" key="12">
    <source>
        <dbReference type="ARBA" id="ARBA00022989"/>
    </source>
</evidence>